<evidence type="ECO:0000313" key="2">
    <source>
        <dbReference type="Proteomes" id="UP000600214"/>
    </source>
</evidence>
<name>A0ABQ1Z406_9BACT</name>
<dbReference type="RefSeq" id="WP_188937470.1">
    <property type="nucleotide sequence ID" value="NZ_BMIA01000004.1"/>
</dbReference>
<evidence type="ECO:0000313" key="1">
    <source>
        <dbReference type="EMBL" id="GGH48404.1"/>
    </source>
</evidence>
<accession>A0ABQ1Z406</accession>
<organism evidence="1 2">
    <name type="scientific">Dyadobacter endophyticus</name>
    <dbReference type="NCBI Taxonomy" id="1749036"/>
    <lineage>
        <taxon>Bacteria</taxon>
        <taxon>Pseudomonadati</taxon>
        <taxon>Bacteroidota</taxon>
        <taxon>Cytophagia</taxon>
        <taxon>Cytophagales</taxon>
        <taxon>Spirosomataceae</taxon>
        <taxon>Dyadobacter</taxon>
    </lineage>
</organism>
<protein>
    <submittedName>
        <fullName evidence="1">Uncharacterized protein</fullName>
    </submittedName>
</protein>
<proteinExistence type="predicted"/>
<dbReference type="EMBL" id="BMIA01000004">
    <property type="protein sequence ID" value="GGH48404.1"/>
    <property type="molecule type" value="Genomic_DNA"/>
</dbReference>
<reference evidence="2" key="1">
    <citation type="journal article" date="2019" name="Int. J. Syst. Evol. Microbiol.">
        <title>The Global Catalogue of Microorganisms (GCM) 10K type strain sequencing project: providing services to taxonomists for standard genome sequencing and annotation.</title>
        <authorList>
            <consortium name="The Broad Institute Genomics Platform"/>
            <consortium name="The Broad Institute Genome Sequencing Center for Infectious Disease"/>
            <person name="Wu L."/>
            <person name="Ma J."/>
        </authorList>
    </citation>
    <scope>NUCLEOTIDE SEQUENCE [LARGE SCALE GENOMIC DNA]</scope>
    <source>
        <strain evidence="2">CGMCC 1.15288</strain>
    </source>
</reference>
<keyword evidence="2" id="KW-1185">Reference proteome</keyword>
<sequence>MEAKKSKVALVTGANQGVGYQVSNIFAPSAANNLASDSPIPPATPVMITTLFPNPAMTLLF</sequence>
<gene>
    <name evidence="1" type="ORF">GCM10007423_49570</name>
</gene>
<comment type="caution">
    <text evidence="1">The sequence shown here is derived from an EMBL/GenBank/DDBJ whole genome shotgun (WGS) entry which is preliminary data.</text>
</comment>
<dbReference type="Proteomes" id="UP000600214">
    <property type="component" value="Unassembled WGS sequence"/>
</dbReference>